<dbReference type="InterPro" id="IPR023375">
    <property type="entry name" value="ADC_dom_sf"/>
</dbReference>
<dbReference type="Gene3D" id="2.40.400.10">
    <property type="entry name" value="Acetoacetate decarboxylase-like"/>
    <property type="match status" value="1"/>
</dbReference>
<sequence length="206" mass="22617">MYLAVWPVPVRRLPADRLPPGVRPLTVAGRGVVVTFWVDYRPGGVLAYRELLVAVAVRHGRRIACTAVSVWVDDERSMAGGRELWGIPKDLGTFTFDVTAPAGGRRRSRGGTVRTRLRTGDADGPAVATGTFRDLLRLPGRWPVRSHLVQRRSDGRVCEVPLRLTGTVSPGRARLSVPPTGPLAHLHGRRPLLALALRDFRFTVGR</sequence>
<organism evidence="1 2">
    <name type="scientific">Streptomyces pactum</name>
    <dbReference type="NCBI Taxonomy" id="68249"/>
    <lineage>
        <taxon>Bacteria</taxon>
        <taxon>Bacillati</taxon>
        <taxon>Actinomycetota</taxon>
        <taxon>Actinomycetes</taxon>
        <taxon>Kitasatosporales</taxon>
        <taxon>Streptomycetaceae</taxon>
        <taxon>Streptomyces</taxon>
    </lineage>
</organism>
<gene>
    <name evidence="1" type="ORF">IHE55_00880</name>
</gene>
<reference evidence="1 2" key="1">
    <citation type="submission" date="2020-09" db="EMBL/GenBank/DDBJ databases">
        <title>Biosynthesis of the nuclear factor of activated T cells inhibitor NFAT-133 and its congeners in Streptomyces pactum.</title>
        <authorList>
            <person name="Zhou W."/>
            <person name="Posri P."/>
            <person name="Abugrain M.E."/>
            <person name="Weisberg A.J."/>
            <person name="Chang J.H."/>
            <person name="Mahmud T."/>
        </authorList>
    </citation>
    <scope>NUCLEOTIDE SEQUENCE [LARGE SCALE GENOMIC DNA]</scope>
    <source>
        <strain evidence="1 2">ATCC 27456</strain>
    </source>
</reference>
<dbReference type="SUPFAM" id="SSF160104">
    <property type="entry name" value="Acetoacetate decarboxylase-like"/>
    <property type="match status" value="1"/>
</dbReference>
<dbReference type="Proteomes" id="UP000807371">
    <property type="component" value="Unassembled WGS sequence"/>
</dbReference>
<proteinExistence type="predicted"/>
<dbReference type="EMBL" id="JACYXC010000001">
    <property type="protein sequence ID" value="MBH5333430.1"/>
    <property type="molecule type" value="Genomic_DNA"/>
</dbReference>
<evidence type="ECO:0000313" key="2">
    <source>
        <dbReference type="Proteomes" id="UP000807371"/>
    </source>
</evidence>
<evidence type="ECO:0000313" key="1">
    <source>
        <dbReference type="EMBL" id="MBH5333430.1"/>
    </source>
</evidence>
<dbReference type="InterPro" id="IPR010451">
    <property type="entry name" value="Acetoacetate_decarboxylase"/>
</dbReference>
<comment type="caution">
    <text evidence="1">The sequence shown here is derived from an EMBL/GenBank/DDBJ whole genome shotgun (WGS) entry which is preliminary data.</text>
</comment>
<accession>A0ABS0NE35</accession>
<protein>
    <submittedName>
        <fullName evidence="1">Acetoacetate decarboxylase family protein</fullName>
    </submittedName>
</protein>
<keyword evidence="2" id="KW-1185">Reference proteome</keyword>
<dbReference type="Pfam" id="PF06314">
    <property type="entry name" value="ADC"/>
    <property type="match status" value="1"/>
</dbReference>
<name>A0ABS0NE35_9ACTN</name>